<dbReference type="STRING" id="1121291.SAMN02745134_00999"/>
<dbReference type="SMART" id="SM00530">
    <property type="entry name" value="HTH_XRE"/>
    <property type="match status" value="1"/>
</dbReference>
<reference evidence="2 3" key="1">
    <citation type="submission" date="2017-04" db="EMBL/GenBank/DDBJ databases">
        <authorList>
            <person name="Afonso C.L."/>
            <person name="Miller P.J."/>
            <person name="Scott M.A."/>
            <person name="Spackman E."/>
            <person name="Goraichik I."/>
            <person name="Dimitrov K.M."/>
            <person name="Suarez D.L."/>
            <person name="Swayne D.E."/>
        </authorList>
    </citation>
    <scope>NUCLEOTIDE SEQUENCE [LARGE SCALE GENOMIC DNA]</scope>
    <source>
        <strain evidence="2 3">DSM 12555</strain>
    </source>
</reference>
<dbReference type="PROSITE" id="PS50943">
    <property type="entry name" value="HTH_CROC1"/>
    <property type="match status" value="1"/>
</dbReference>
<dbReference type="Proteomes" id="UP000192468">
    <property type="component" value="Unassembled WGS sequence"/>
</dbReference>
<proteinExistence type="predicted"/>
<dbReference type="GO" id="GO:0003677">
    <property type="term" value="F:DNA binding"/>
    <property type="evidence" value="ECO:0007669"/>
    <property type="project" value="UniProtKB-KW"/>
</dbReference>
<keyword evidence="2" id="KW-0238">DNA-binding</keyword>
<dbReference type="Pfam" id="PF12844">
    <property type="entry name" value="HTH_19"/>
    <property type="match status" value="1"/>
</dbReference>
<dbReference type="SMART" id="SM00028">
    <property type="entry name" value="TPR"/>
    <property type="match status" value="3"/>
</dbReference>
<feature type="domain" description="HTH cro/C1-type" evidence="1">
    <location>
        <begin position="10"/>
        <end position="63"/>
    </location>
</feature>
<evidence type="ECO:0000259" key="1">
    <source>
        <dbReference type="PROSITE" id="PS50943"/>
    </source>
</evidence>
<protein>
    <submittedName>
        <fullName evidence="2">DNA-binding transcriptional regulator, XRE-family HTH domain</fullName>
    </submittedName>
</protein>
<dbReference type="OrthoDB" id="1884233at2"/>
<dbReference type="CDD" id="cd00093">
    <property type="entry name" value="HTH_XRE"/>
    <property type="match status" value="1"/>
</dbReference>
<name>A0A1W1X7T4_9CLOT</name>
<gene>
    <name evidence="2" type="ORF">SAMN02745134_00999</name>
</gene>
<evidence type="ECO:0000313" key="2">
    <source>
        <dbReference type="EMBL" id="SMC20025.1"/>
    </source>
</evidence>
<dbReference type="InterPro" id="IPR019734">
    <property type="entry name" value="TPR_rpt"/>
</dbReference>
<dbReference type="Pfam" id="PF13181">
    <property type="entry name" value="TPR_8"/>
    <property type="match status" value="2"/>
</dbReference>
<keyword evidence="3" id="KW-1185">Reference proteome</keyword>
<organism evidence="2 3">
    <name type="scientific">Clostridium acidisoli DSM 12555</name>
    <dbReference type="NCBI Taxonomy" id="1121291"/>
    <lineage>
        <taxon>Bacteria</taxon>
        <taxon>Bacillati</taxon>
        <taxon>Bacillota</taxon>
        <taxon>Clostridia</taxon>
        <taxon>Eubacteriales</taxon>
        <taxon>Clostridiaceae</taxon>
        <taxon>Clostridium</taxon>
    </lineage>
</organism>
<dbReference type="InterPro" id="IPR011990">
    <property type="entry name" value="TPR-like_helical_dom_sf"/>
</dbReference>
<evidence type="ECO:0000313" key="3">
    <source>
        <dbReference type="Proteomes" id="UP000192468"/>
    </source>
</evidence>
<dbReference type="Gene3D" id="1.10.260.40">
    <property type="entry name" value="lambda repressor-like DNA-binding domains"/>
    <property type="match status" value="1"/>
</dbReference>
<accession>A0A1W1X7T4</accession>
<dbReference type="RefSeq" id="WP_084114286.1">
    <property type="nucleotide sequence ID" value="NZ_FWXH01000002.1"/>
</dbReference>
<dbReference type="AlphaFoldDB" id="A0A1W1X7T4"/>
<dbReference type="SUPFAM" id="SSF47413">
    <property type="entry name" value="lambda repressor-like DNA-binding domains"/>
    <property type="match status" value="1"/>
</dbReference>
<sequence>MNFLTMGEKVKKLREQLDLKQENLKTEKVSRGLISMIETGKKDISYATAIKLAEKFKQKANELNVILNVDADYLMRSPNEDAELYCLGQLKNDEINQNTIDEILQLSEKYDLLRVRAKTYFKIGQINEEKKDYDNACVNYHNAIKIYKTIGKNEELAQIYLRMGSCKGKNAQHDTAIVYFNLSQYYAFVYDNPEVQKMSLYNLANAYKYLNKIDLALETVEKYLAISDKSHAFYIYGHGIKAGCYEAKKIMIRQ</sequence>
<dbReference type="EMBL" id="FWXH01000002">
    <property type="protein sequence ID" value="SMC20025.1"/>
    <property type="molecule type" value="Genomic_DNA"/>
</dbReference>
<dbReference type="SUPFAM" id="SSF48452">
    <property type="entry name" value="TPR-like"/>
    <property type="match status" value="1"/>
</dbReference>
<dbReference type="InterPro" id="IPR001387">
    <property type="entry name" value="Cro/C1-type_HTH"/>
</dbReference>
<dbReference type="Gene3D" id="1.25.40.10">
    <property type="entry name" value="Tetratricopeptide repeat domain"/>
    <property type="match status" value="1"/>
</dbReference>
<dbReference type="InterPro" id="IPR010982">
    <property type="entry name" value="Lambda_DNA-bd_dom_sf"/>
</dbReference>